<keyword evidence="1" id="KW-1185">Reference proteome</keyword>
<organism evidence="1 2">
    <name type="scientific">Caenorhabditis tropicalis</name>
    <dbReference type="NCBI Taxonomy" id="1561998"/>
    <lineage>
        <taxon>Eukaryota</taxon>
        <taxon>Metazoa</taxon>
        <taxon>Ecdysozoa</taxon>
        <taxon>Nematoda</taxon>
        <taxon>Chromadorea</taxon>
        <taxon>Rhabditida</taxon>
        <taxon>Rhabditina</taxon>
        <taxon>Rhabditomorpha</taxon>
        <taxon>Rhabditoidea</taxon>
        <taxon>Rhabditidae</taxon>
        <taxon>Peloderinae</taxon>
        <taxon>Caenorhabditis</taxon>
    </lineage>
</organism>
<proteinExistence type="predicted"/>
<evidence type="ECO:0000313" key="2">
    <source>
        <dbReference type="WBParaSite" id="Csp11.Scaffold630.g20638.t1"/>
    </source>
</evidence>
<dbReference type="STRING" id="1561998.A0A1I7UYK9"/>
<dbReference type="WBParaSite" id="Csp11.Scaffold630.g20638.t1">
    <property type="protein sequence ID" value="Csp11.Scaffold630.g20638.t1"/>
    <property type="gene ID" value="Csp11.Scaffold630.g20638"/>
</dbReference>
<sequence length="406" mass="46292">MEFNSEEDDHLISEAFYTLDPPTPTELKTNSFQKLVVDSKTEWGSFSATDAGDVFDKIVFHDDDLYDSAKDSFRYGRVTAGPTYNLVTGKMPEKVMEQVKRKDELRDEQSDVEYESDSFGEETVDKESFIQLYDSQMPKYFEYRSSFPEIRGIWTLLFDQNHYGEMSTFELQASICAALNSRHFLMICVGVDSFNTITGVEMSAIDRVTFRMALTRAVAGEFQPPLVKLAPKLLTGVSPMKRDVSELTPNIDVLFIPVTGAPESGAEGNDRFLIVVRVKEHSERLYQLSSGRIYKEQGGGVVEMSDLNDAFHTLVNEQTMWDMQQRRGSMFMLEPEPFITETSICLQDPEENPEDNKQTIAKEINEKESIIKKLISHVDIEHVGWILFGTALSYCFYQNAIKHLVK</sequence>
<dbReference type="eggNOG" id="ENOG502TH52">
    <property type="taxonomic scope" value="Eukaryota"/>
</dbReference>
<protein>
    <submittedName>
        <fullName evidence="2">Copine domain-containing protein</fullName>
    </submittedName>
</protein>
<dbReference type="AlphaFoldDB" id="A0A1I7UYK9"/>
<evidence type="ECO:0000313" key="1">
    <source>
        <dbReference type="Proteomes" id="UP000095282"/>
    </source>
</evidence>
<name>A0A1I7UYK9_9PELO</name>
<accession>A0A1I7UYK9</accession>
<dbReference type="Proteomes" id="UP000095282">
    <property type="component" value="Unplaced"/>
</dbReference>
<reference evidence="2" key="1">
    <citation type="submission" date="2016-11" db="UniProtKB">
        <authorList>
            <consortium name="WormBaseParasite"/>
        </authorList>
    </citation>
    <scope>IDENTIFICATION</scope>
</reference>